<dbReference type="AlphaFoldDB" id="A0A318TNH6"/>
<dbReference type="Pfam" id="PF01266">
    <property type="entry name" value="DAO"/>
    <property type="match status" value="1"/>
</dbReference>
<dbReference type="OrthoDB" id="571248at2"/>
<dbReference type="Proteomes" id="UP000247416">
    <property type="component" value="Unassembled WGS sequence"/>
</dbReference>
<organism evidence="2 3">
    <name type="scientific">Ureibacillus chungkukjangi</name>
    <dbReference type="NCBI Taxonomy" id="1202712"/>
    <lineage>
        <taxon>Bacteria</taxon>
        <taxon>Bacillati</taxon>
        <taxon>Bacillota</taxon>
        <taxon>Bacilli</taxon>
        <taxon>Bacillales</taxon>
        <taxon>Caryophanaceae</taxon>
        <taxon>Ureibacillus</taxon>
    </lineage>
</organism>
<dbReference type="PANTHER" id="PTHR13847">
    <property type="entry name" value="SARCOSINE DEHYDROGENASE-RELATED"/>
    <property type="match status" value="1"/>
</dbReference>
<dbReference type="InterPro" id="IPR036188">
    <property type="entry name" value="FAD/NAD-bd_sf"/>
</dbReference>
<dbReference type="EMBL" id="QJTJ01000009">
    <property type="protein sequence ID" value="PYF06451.1"/>
    <property type="molecule type" value="Genomic_DNA"/>
</dbReference>
<evidence type="ECO:0000313" key="3">
    <source>
        <dbReference type="Proteomes" id="UP000247416"/>
    </source>
</evidence>
<proteinExistence type="predicted"/>
<comment type="caution">
    <text evidence="2">The sequence shown here is derived from an EMBL/GenBank/DDBJ whole genome shotgun (WGS) entry which is preliminary data.</text>
</comment>
<dbReference type="Gene3D" id="3.50.50.60">
    <property type="entry name" value="FAD/NAD(P)-binding domain"/>
    <property type="match status" value="1"/>
</dbReference>
<dbReference type="Gene3D" id="3.30.9.10">
    <property type="entry name" value="D-Amino Acid Oxidase, subunit A, domain 2"/>
    <property type="match status" value="1"/>
</dbReference>
<dbReference type="PANTHER" id="PTHR13847:SF201">
    <property type="entry name" value="PUTATIBE OXIDOREDUCTASE"/>
    <property type="match status" value="1"/>
</dbReference>
<dbReference type="GO" id="GO:0005737">
    <property type="term" value="C:cytoplasm"/>
    <property type="evidence" value="ECO:0007669"/>
    <property type="project" value="TreeGrafter"/>
</dbReference>
<dbReference type="InterPro" id="IPR006076">
    <property type="entry name" value="FAD-dep_OxRdtase"/>
</dbReference>
<accession>A0A318TNH6</accession>
<evidence type="ECO:0000313" key="2">
    <source>
        <dbReference type="EMBL" id="PYF06451.1"/>
    </source>
</evidence>
<protein>
    <submittedName>
        <fullName evidence="2">Glycine/D-amino acid oxidase-like deaminating enzyme</fullName>
    </submittedName>
</protein>
<keyword evidence="3" id="KW-1185">Reference proteome</keyword>
<feature type="domain" description="FAD dependent oxidoreductase" evidence="1">
    <location>
        <begin position="31"/>
        <end position="384"/>
    </location>
</feature>
<reference evidence="2 3" key="1">
    <citation type="submission" date="2018-06" db="EMBL/GenBank/DDBJ databases">
        <title>Genomic Encyclopedia of Archaeal and Bacterial Type Strains, Phase II (KMG-II): from individual species to whole genera.</title>
        <authorList>
            <person name="Goeker M."/>
        </authorList>
    </citation>
    <scope>NUCLEOTIDE SEQUENCE [LARGE SCALE GENOMIC DNA]</scope>
    <source>
        <strain evidence="2 3">KACC 16626</strain>
    </source>
</reference>
<gene>
    <name evidence="2" type="ORF">BJ095_10921</name>
</gene>
<dbReference type="SUPFAM" id="SSF51905">
    <property type="entry name" value="FAD/NAD(P)-binding domain"/>
    <property type="match status" value="1"/>
</dbReference>
<dbReference type="RefSeq" id="WP_107934941.1">
    <property type="nucleotide sequence ID" value="NZ_PYWJ01000013.1"/>
</dbReference>
<evidence type="ECO:0000259" key="1">
    <source>
        <dbReference type="Pfam" id="PF01266"/>
    </source>
</evidence>
<sequence length="412" mass="46718">MNLYNGTLYWPTTLTTQFSVKTAKQAKKLYDAVIIGGGMSGCLTAYKLMKQGLSVAILEGKKFGQGSTAANTGLLQYSSDIMLSELIQQIGEKEAVQFYKLCFEALDDIESIVNELPDEVDFVRRPSIYYASDNADVKKLRKEYETLYKNNFPCEFWDEPTLESYMHFNKPAAIITYQDAEINPLKFITSLLNYLQDNGVDLFENTTVCNTSYENQIVQLKTSSLSFRAKDVIYTIGYEKKQNAKKEETKFNRSYVMVTKPIQSDSNWHNKALIWETKRPYLYLRTTAEGAIMVGGMDENISEAPIDEKVIEDCAEKLLKQTKALFPHLDLEIDYCYAATFAETKDQLPFIGTHPTKPHHYYLLGYGGNGTVYSTLGSKIICDLITEKENDAADMLSLKRKDIQSKPFSSIA</sequence>
<name>A0A318TNH6_9BACL</name>